<evidence type="ECO:0000313" key="6">
    <source>
        <dbReference type="Proteomes" id="UP000091956"/>
    </source>
</evidence>
<feature type="repeat" description="ANK" evidence="2">
    <location>
        <begin position="1126"/>
        <end position="1155"/>
    </location>
</feature>
<feature type="region of interest" description="Disordered" evidence="3">
    <location>
        <begin position="1"/>
        <end position="76"/>
    </location>
</feature>
<keyword evidence="6" id="KW-1185">Reference proteome</keyword>
<dbReference type="PANTHER" id="PTHR24118">
    <property type="entry name" value="POTE ANKYRIN DOMAIN"/>
    <property type="match status" value="1"/>
</dbReference>
<sequence>MAGSKTSPTITGRGAENNPQPPTPNVATKDRFRFRSLISKNKNPTNGSASASNSVTTLTGNAAPGSSSAVPVTTPNPNSGLDTFATATEAPISELWNEAWDELRKNTALFEDYEKRLTASSSSVGLPSFEKCERAQMMKVLLEKKIDELESGQWKIGFQNNQFAVKDLIEPVVGVIDWAKEYIGKAAQASPYSSVAWAGVCLLLPLVLNPGEQEAARAKCLEGIAALLRQCSIREALYRNSYDDNTERKEANLTVHISYREELKILYVKILTFQATCLCHLSYRTGGRIIRDMAIWTDWDELSTAIDVQKERMGEIETQWRDFKLQDQWNKEKKRHSEHMNYLDPMSNEIRRIREVTEKAQNDKFRLGLLQWLSSEDFSARYNDIWSRHEESTGDWLIENNRYHDWKKKQSSFLWLYGKAGSGKSYLSAPAIHSLTGSCENSPYKALAYYYFSFTEQPEQDASRMLSSMIRQLCGARPDSPAWLNNLGSTFRDKGARPTLEHLEGALWNAVEGFNAVYLIIDALDECTTSKSTRATLMKSLVKLQKCSPPNVHILVTSRKEPDIEAALDRMPLASEEKIDLFEFRDAVNHDMDIYLQQKLDSPEFDNMSDDTKTLARSLLLEKADGMFQYVALQLIEIENSLGEDIPKLLANLPQGLDETYIRMLKSIDSRYYPIVYRILLWIAMSKEPLSPKMLAEAAVIDPRAESPFDPRKRMKGLEKPKGLLKLLPGLLREEEQVRRGNVGYRLWIKFSHFSVQEFLFSTNLRLNPIEEVSRYALHKDEANHFMAESCICYHLYASQVKDVTKDNYQKLFPIWKYANSYWAEHMEDLDEELWTLPLKEKVLLALKPNTDSFLSMIRMCHIGLTYSYHPSINPDPYSANPVYYISANRYQRVLSFYLKELDTKQLDAQINCQLIKAPGSFGSPLQAAAYHGGDKIIKLLIQRGADVNAQGGYFGNALQAAASLGQQEEIVMLLLEHGADVNAQGGHYHTALLAALHGNSEEIVELLISQGADINAQGRYGETALHAAACSSSEKVIRLLLELGANVNGQGGYHGNALQAAACRGREEIVRLLLEYGADVNAQDGGYGNALEGAAMGRQSGSEEMVKLLLKLGADVNAQGGMYGNALQGAASSGNKGIVKLLIELGANVNAQGGKFDTALQAAAACRQEGVAKLLLQRGADVKCQGGLYGNALQAAARDGSEKLVKLFLEHGADVNAQGGKYGTALQAAASSYWASVEIVKLLLEKGADVNAKGGEYGNALQGAASGGLVDIIKLMLEHGADINAEGGHLGSALQAAATTGSEDIVKLLLDHGANVNAQGGFYGTALQAAASPSPYGSEEVVKLLLEHGADVNAKGGKYGSALKAAQNCYEDDIMDLLLAHGAAEQ</sequence>
<dbReference type="PANTHER" id="PTHR24118:SF99">
    <property type="entry name" value="POTE ANKYRIN DOMAIN FAMILY MEMBER 3C-RELATED"/>
    <property type="match status" value="1"/>
</dbReference>
<feature type="compositionally biased region" description="Polar residues" evidence="3">
    <location>
        <begin position="38"/>
        <end position="76"/>
    </location>
</feature>
<evidence type="ECO:0000259" key="4">
    <source>
        <dbReference type="PROSITE" id="PS50837"/>
    </source>
</evidence>
<dbReference type="InterPro" id="IPR002110">
    <property type="entry name" value="Ankyrin_rpt"/>
</dbReference>
<feature type="repeat" description="ANK" evidence="2">
    <location>
        <begin position="1192"/>
        <end position="1221"/>
    </location>
</feature>
<evidence type="ECO:0000313" key="5">
    <source>
        <dbReference type="EMBL" id="OBT97761.1"/>
    </source>
</evidence>
<feature type="repeat" description="ANK" evidence="2">
    <location>
        <begin position="1021"/>
        <end position="1053"/>
    </location>
</feature>
<reference evidence="5 6" key="1">
    <citation type="submission" date="2016-03" db="EMBL/GenBank/DDBJ databases">
        <title>Comparative genomics of Pseudogymnoascus destructans, the fungus causing white-nose syndrome of bats.</title>
        <authorList>
            <person name="Palmer J.M."/>
            <person name="Drees K.P."/>
            <person name="Foster J.T."/>
            <person name="Lindner D.L."/>
        </authorList>
    </citation>
    <scope>NUCLEOTIDE SEQUENCE [LARGE SCALE GENOMIC DNA]</scope>
    <source>
        <strain evidence="5 6">UAMH 10579</strain>
    </source>
</reference>
<dbReference type="PRINTS" id="PR01415">
    <property type="entry name" value="ANKYRIN"/>
</dbReference>
<dbReference type="Proteomes" id="UP000091956">
    <property type="component" value="Unassembled WGS sequence"/>
</dbReference>
<dbReference type="SMART" id="SM00248">
    <property type="entry name" value="ANK"/>
    <property type="match status" value="13"/>
</dbReference>
<name>A0A1B8GPM1_9PEZI</name>
<dbReference type="Gene3D" id="1.25.40.20">
    <property type="entry name" value="Ankyrin repeat-containing domain"/>
    <property type="match status" value="3"/>
</dbReference>
<accession>A0A1B8GPM1</accession>
<dbReference type="GeneID" id="28838503"/>
<feature type="repeat" description="ANK" evidence="2">
    <location>
        <begin position="1290"/>
        <end position="1322"/>
    </location>
</feature>
<dbReference type="Gene3D" id="3.40.50.300">
    <property type="entry name" value="P-loop containing nucleotide triphosphate hydrolases"/>
    <property type="match status" value="1"/>
</dbReference>
<dbReference type="Pfam" id="PF24883">
    <property type="entry name" value="NPHP3_N"/>
    <property type="match status" value="1"/>
</dbReference>
<organism evidence="5 6">
    <name type="scientific">Pseudogymnoascus verrucosus</name>
    <dbReference type="NCBI Taxonomy" id="342668"/>
    <lineage>
        <taxon>Eukaryota</taxon>
        <taxon>Fungi</taxon>
        <taxon>Dikarya</taxon>
        <taxon>Ascomycota</taxon>
        <taxon>Pezizomycotina</taxon>
        <taxon>Leotiomycetes</taxon>
        <taxon>Thelebolales</taxon>
        <taxon>Thelebolaceae</taxon>
        <taxon>Pseudogymnoascus</taxon>
    </lineage>
</organism>
<proteinExistence type="predicted"/>
<dbReference type="RefSeq" id="XP_018131494.1">
    <property type="nucleotide sequence ID" value="XM_018274583.2"/>
</dbReference>
<feature type="repeat" description="ANK" evidence="2">
    <location>
        <begin position="1054"/>
        <end position="1086"/>
    </location>
</feature>
<protein>
    <recommendedName>
        <fullName evidence="4">NACHT domain-containing protein</fullName>
    </recommendedName>
</protein>
<evidence type="ECO:0000256" key="3">
    <source>
        <dbReference type="SAM" id="MobiDB-lite"/>
    </source>
</evidence>
<dbReference type="InterPro" id="IPR027417">
    <property type="entry name" value="P-loop_NTPase"/>
</dbReference>
<dbReference type="OrthoDB" id="4772757at2759"/>
<evidence type="ECO:0000256" key="1">
    <source>
        <dbReference type="ARBA" id="ARBA00022737"/>
    </source>
</evidence>
<feature type="repeat" description="ANK" evidence="2">
    <location>
        <begin position="921"/>
        <end position="953"/>
    </location>
</feature>
<feature type="repeat" description="ANK" evidence="2">
    <location>
        <begin position="1326"/>
        <end position="1358"/>
    </location>
</feature>
<keyword evidence="2" id="KW-0040">ANK repeat</keyword>
<dbReference type="PROSITE" id="PS50297">
    <property type="entry name" value="ANK_REP_REGION"/>
    <property type="match status" value="8"/>
</dbReference>
<dbReference type="SUPFAM" id="SSF48403">
    <property type="entry name" value="Ankyrin repeat"/>
    <property type="match status" value="2"/>
</dbReference>
<dbReference type="InterPro" id="IPR007111">
    <property type="entry name" value="NACHT_NTPase"/>
</dbReference>
<dbReference type="InterPro" id="IPR036770">
    <property type="entry name" value="Ankyrin_rpt-contain_sf"/>
</dbReference>
<dbReference type="Pfam" id="PF12796">
    <property type="entry name" value="Ank_2"/>
    <property type="match status" value="5"/>
</dbReference>
<dbReference type="PROSITE" id="PS50837">
    <property type="entry name" value="NACHT"/>
    <property type="match status" value="1"/>
</dbReference>
<reference evidence="6" key="2">
    <citation type="journal article" date="2018" name="Nat. Commun.">
        <title>Extreme sensitivity to ultraviolet light in the fungal pathogen causing white-nose syndrome of bats.</title>
        <authorList>
            <person name="Palmer J.M."/>
            <person name="Drees K.P."/>
            <person name="Foster J.T."/>
            <person name="Lindner D.L."/>
        </authorList>
    </citation>
    <scope>NUCLEOTIDE SEQUENCE [LARGE SCALE GENOMIC DNA]</scope>
    <source>
        <strain evidence="6">UAMH 10579</strain>
    </source>
</reference>
<feature type="domain" description="NACHT" evidence="4">
    <location>
        <begin position="412"/>
        <end position="559"/>
    </location>
</feature>
<feature type="repeat" description="ANK" evidence="2">
    <location>
        <begin position="988"/>
        <end position="1020"/>
    </location>
</feature>
<dbReference type="Pfam" id="PF00023">
    <property type="entry name" value="Ank"/>
    <property type="match status" value="1"/>
</dbReference>
<evidence type="ECO:0000256" key="2">
    <source>
        <dbReference type="PROSITE-ProRule" id="PRU00023"/>
    </source>
</evidence>
<dbReference type="PROSITE" id="PS50088">
    <property type="entry name" value="ANK_REPEAT"/>
    <property type="match status" value="11"/>
</dbReference>
<dbReference type="InterPro" id="IPR056884">
    <property type="entry name" value="NPHP3-like_N"/>
</dbReference>
<feature type="repeat" description="ANK" evidence="2">
    <location>
        <begin position="957"/>
        <end position="987"/>
    </location>
</feature>
<dbReference type="EMBL" id="KV460220">
    <property type="protein sequence ID" value="OBT97761.1"/>
    <property type="molecule type" value="Genomic_DNA"/>
</dbReference>
<feature type="repeat" description="ANK" evidence="2">
    <location>
        <begin position="1257"/>
        <end position="1289"/>
    </location>
</feature>
<dbReference type="Pfam" id="PF17100">
    <property type="entry name" value="NACHT_N"/>
    <property type="match status" value="1"/>
</dbReference>
<dbReference type="SUPFAM" id="SSF52540">
    <property type="entry name" value="P-loop containing nucleoside triphosphate hydrolases"/>
    <property type="match status" value="1"/>
</dbReference>
<feature type="repeat" description="ANK" evidence="2">
    <location>
        <begin position="1222"/>
        <end position="1256"/>
    </location>
</feature>
<dbReference type="InterPro" id="IPR031359">
    <property type="entry name" value="NACHT_N"/>
</dbReference>
<gene>
    <name evidence="5" type="ORF">VE01_05117</name>
</gene>
<feature type="compositionally biased region" description="Polar residues" evidence="3">
    <location>
        <begin position="1"/>
        <end position="10"/>
    </location>
</feature>
<dbReference type="STRING" id="342668.A0A1B8GPM1"/>
<keyword evidence="1" id="KW-0677">Repeat</keyword>